<feature type="compositionally biased region" description="Basic and acidic residues" evidence="1">
    <location>
        <begin position="237"/>
        <end position="251"/>
    </location>
</feature>
<keyword evidence="3" id="KW-0732">Signal</keyword>
<evidence type="ECO:0000256" key="1">
    <source>
        <dbReference type="SAM" id="MobiDB-lite"/>
    </source>
</evidence>
<accession>A0A1D1Y4K7</accession>
<keyword evidence="2" id="KW-0472">Membrane</keyword>
<feature type="signal peptide" evidence="3">
    <location>
        <begin position="1"/>
        <end position="19"/>
    </location>
</feature>
<feature type="region of interest" description="Disordered" evidence="1">
    <location>
        <begin position="112"/>
        <end position="251"/>
    </location>
</feature>
<proteinExistence type="predicted"/>
<keyword evidence="2" id="KW-1133">Transmembrane helix</keyword>
<name>A0A1D1Y4K7_9ARAE</name>
<feature type="compositionally biased region" description="Pro residues" evidence="1">
    <location>
        <begin position="126"/>
        <end position="138"/>
    </location>
</feature>
<feature type="transmembrane region" description="Helical" evidence="2">
    <location>
        <begin position="29"/>
        <end position="53"/>
    </location>
</feature>
<feature type="region of interest" description="Disordered" evidence="1">
    <location>
        <begin position="280"/>
        <end position="377"/>
    </location>
</feature>
<feature type="compositionally biased region" description="Low complexity" evidence="1">
    <location>
        <begin position="198"/>
        <end position="210"/>
    </location>
</feature>
<reference evidence="4" key="1">
    <citation type="submission" date="2015-07" db="EMBL/GenBank/DDBJ databases">
        <title>Transcriptome Assembly of Anthurium amnicola.</title>
        <authorList>
            <person name="Suzuki J."/>
        </authorList>
    </citation>
    <scope>NUCLEOTIDE SEQUENCE</scope>
</reference>
<feature type="compositionally biased region" description="Basic and acidic residues" evidence="1">
    <location>
        <begin position="65"/>
        <end position="74"/>
    </location>
</feature>
<feature type="compositionally biased region" description="Polar residues" evidence="1">
    <location>
        <begin position="280"/>
        <end position="300"/>
    </location>
</feature>
<feature type="compositionally biased region" description="Pro residues" evidence="1">
    <location>
        <begin position="312"/>
        <end position="331"/>
    </location>
</feature>
<dbReference type="AlphaFoldDB" id="A0A1D1Y4K7"/>
<feature type="compositionally biased region" description="Polar residues" evidence="1">
    <location>
        <begin position="340"/>
        <end position="350"/>
    </location>
</feature>
<sequence length="377" mass="41889">MKFVITIFLIHKFFDIATAEDTNSSLSVSKISIIVVASIVGIFVIGTLLYCLCCRRRKTKRKRVVPREVKESKKSKPRGGGASTTSSTSKVNIPREGDRLIPDVRLTLTTNPISLIQPSGTTTPSKAPPQTPLTPPQPQHSAIPSSTQTTLARVTESLLEERKASSEVVVTPEVSEEFTSRPRSHPTIIEQRDNLPQSRSSTDLSSRFSLPPTAQTYGQQHSETRDFYPQGTTSVESHLEQVTRSRDTSPYRHQYHEYGTQTFDTPIDPRLQTQSRGLDSSLFTDAPNLPSQQFETSTGDVLQEIGQRQRAPMPPYPAPPPYDEPNIPSTPPERRGRPESTYSFDDNPGSTVPERPIQRSTPGTSPRSRRGRRGGNR</sequence>
<protein>
    <submittedName>
        <fullName evidence="4">Uncharacterized protein</fullName>
    </submittedName>
</protein>
<feature type="region of interest" description="Disordered" evidence="1">
    <location>
        <begin position="63"/>
        <end position="96"/>
    </location>
</feature>
<feature type="compositionally biased region" description="Basic residues" evidence="1">
    <location>
        <begin position="367"/>
        <end position="377"/>
    </location>
</feature>
<evidence type="ECO:0000313" key="4">
    <source>
        <dbReference type="EMBL" id="JAT49585.1"/>
    </source>
</evidence>
<feature type="compositionally biased region" description="Polar residues" evidence="1">
    <location>
        <begin position="212"/>
        <end position="221"/>
    </location>
</feature>
<feature type="compositionally biased region" description="Polar residues" evidence="1">
    <location>
        <begin position="140"/>
        <end position="152"/>
    </location>
</feature>
<organism evidence="4">
    <name type="scientific">Anthurium amnicola</name>
    <dbReference type="NCBI Taxonomy" id="1678845"/>
    <lineage>
        <taxon>Eukaryota</taxon>
        <taxon>Viridiplantae</taxon>
        <taxon>Streptophyta</taxon>
        <taxon>Embryophyta</taxon>
        <taxon>Tracheophyta</taxon>
        <taxon>Spermatophyta</taxon>
        <taxon>Magnoliopsida</taxon>
        <taxon>Liliopsida</taxon>
        <taxon>Araceae</taxon>
        <taxon>Pothoideae</taxon>
        <taxon>Potheae</taxon>
        <taxon>Anthurium</taxon>
    </lineage>
</organism>
<evidence type="ECO:0000256" key="2">
    <source>
        <dbReference type="SAM" id="Phobius"/>
    </source>
</evidence>
<gene>
    <name evidence="4" type="ORF">g.159635</name>
</gene>
<feature type="chain" id="PRO_5008899928" evidence="3">
    <location>
        <begin position="20"/>
        <end position="377"/>
    </location>
</feature>
<evidence type="ECO:0000256" key="3">
    <source>
        <dbReference type="SAM" id="SignalP"/>
    </source>
</evidence>
<dbReference type="EMBL" id="GDJX01018351">
    <property type="protein sequence ID" value="JAT49585.1"/>
    <property type="molecule type" value="Transcribed_RNA"/>
</dbReference>
<keyword evidence="2" id="KW-0812">Transmembrane</keyword>
<feature type="compositionally biased region" description="Polar residues" evidence="1">
    <location>
        <begin position="112"/>
        <end position="125"/>
    </location>
</feature>